<name>A0ABW4P5G6_9NOCA</name>
<feature type="domain" description="Enoyl reductase (ER)" evidence="2">
    <location>
        <begin position="14"/>
        <end position="330"/>
    </location>
</feature>
<dbReference type="EMBL" id="JBHUFB010000010">
    <property type="protein sequence ID" value="MFD1813253.1"/>
    <property type="molecule type" value="Genomic_DNA"/>
</dbReference>
<dbReference type="CDD" id="cd05288">
    <property type="entry name" value="PGDH"/>
    <property type="match status" value="1"/>
</dbReference>
<dbReference type="InterPro" id="IPR041694">
    <property type="entry name" value="ADH_N_2"/>
</dbReference>
<dbReference type="SMART" id="SM00829">
    <property type="entry name" value="PKS_ER"/>
    <property type="match status" value="1"/>
</dbReference>
<keyword evidence="4" id="KW-1185">Reference proteome</keyword>
<dbReference type="Gene3D" id="3.90.180.10">
    <property type="entry name" value="Medium-chain alcohol dehydrogenases, catalytic domain"/>
    <property type="match status" value="1"/>
</dbReference>
<dbReference type="EC" id="1.-.-.-" evidence="3"/>
<gene>
    <name evidence="3" type="ORF">ACFSJG_13595</name>
</gene>
<dbReference type="Gene3D" id="3.40.50.720">
    <property type="entry name" value="NAD(P)-binding Rossmann-like Domain"/>
    <property type="match status" value="1"/>
</dbReference>
<dbReference type="Pfam" id="PF16884">
    <property type="entry name" value="ADH_N_2"/>
    <property type="match status" value="1"/>
</dbReference>
<dbReference type="RefSeq" id="WP_378485731.1">
    <property type="nucleotide sequence ID" value="NZ_JBHUFB010000010.1"/>
</dbReference>
<dbReference type="Pfam" id="PF00107">
    <property type="entry name" value="ADH_zinc_N"/>
    <property type="match status" value="1"/>
</dbReference>
<organism evidence="3 4">
    <name type="scientific">Rhodococcus gannanensis</name>
    <dbReference type="NCBI Taxonomy" id="1960308"/>
    <lineage>
        <taxon>Bacteria</taxon>
        <taxon>Bacillati</taxon>
        <taxon>Actinomycetota</taxon>
        <taxon>Actinomycetes</taxon>
        <taxon>Mycobacteriales</taxon>
        <taxon>Nocardiaceae</taxon>
        <taxon>Rhodococcus</taxon>
    </lineage>
</organism>
<dbReference type="GO" id="GO:0016491">
    <property type="term" value="F:oxidoreductase activity"/>
    <property type="evidence" value="ECO:0007669"/>
    <property type="project" value="UniProtKB-KW"/>
</dbReference>
<dbReference type="PANTHER" id="PTHR43205">
    <property type="entry name" value="PROSTAGLANDIN REDUCTASE"/>
    <property type="match status" value="1"/>
</dbReference>
<evidence type="ECO:0000256" key="1">
    <source>
        <dbReference type="ARBA" id="ARBA00023002"/>
    </source>
</evidence>
<dbReference type="InterPro" id="IPR020843">
    <property type="entry name" value="ER"/>
</dbReference>
<dbReference type="SUPFAM" id="SSF51735">
    <property type="entry name" value="NAD(P)-binding Rossmann-fold domains"/>
    <property type="match status" value="1"/>
</dbReference>
<dbReference type="Proteomes" id="UP001597286">
    <property type="component" value="Unassembled WGS sequence"/>
</dbReference>
<protein>
    <submittedName>
        <fullName evidence="3">NADP-dependent oxidoreductase</fullName>
        <ecNumber evidence="3">1.-.-.-</ecNumber>
    </submittedName>
</protein>
<evidence type="ECO:0000313" key="4">
    <source>
        <dbReference type="Proteomes" id="UP001597286"/>
    </source>
</evidence>
<keyword evidence="1 3" id="KW-0560">Oxidoreductase</keyword>
<dbReference type="PANTHER" id="PTHR43205:SF7">
    <property type="entry name" value="PROSTAGLANDIN REDUCTASE 1"/>
    <property type="match status" value="1"/>
</dbReference>
<dbReference type="InterPro" id="IPR036291">
    <property type="entry name" value="NAD(P)-bd_dom_sf"/>
</dbReference>
<dbReference type="InterPro" id="IPR045010">
    <property type="entry name" value="MDR_fam"/>
</dbReference>
<dbReference type="SUPFAM" id="SSF50129">
    <property type="entry name" value="GroES-like"/>
    <property type="match status" value="1"/>
</dbReference>
<dbReference type="InterPro" id="IPR013149">
    <property type="entry name" value="ADH-like_C"/>
</dbReference>
<reference evidence="4" key="1">
    <citation type="journal article" date="2019" name="Int. J. Syst. Evol. Microbiol.">
        <title>The Global Catalogue of Microorganisms (GCM) 10K type strain sequencing project: providing services to taxonomists for standard genome sequencing and annotation.</title>
        <authorList>
            <consortium name="The Broad Institute Genomics Platform"/>
            <consortium name="The Broad Institute Genome Sequencing Center for Infectious Disease"/>
            <person name="Wu L."/>
            <person name="Ma J."/>
        </authorList>
    </citation>
    <scope>NUCLEOTIDE SEQUENCE [LARGE SCALE GENOMIC DNA]</scope>
    <source>
        <strain evidence="4">DT72</strain>
    </source>
</reference>
<comment type="caution">
    <text evidence="3">The sequence shown here is derived from an EMBL/GenBank/DDBJ whole genome shotgun (WGS) entry which is preliminary data.</text>
</comment>
<evidence type="ECO:0000313" key="3">
    <source>
        <dbReference type="EMBL" id="MFD1813253.1"/>
    </source>
</evidence>
<sequence length="332" mass="35047">MNNRQVRLATRPIGRIDDSTWSITSEPVPEPADGEFVVKVEYVSVDPAMRGWLDDVRSYVPPVAIGAVMRAHAVGRVHSSRNDRFPVGTPVAGLFGACEYALSHGSDVTVVDLDLASGPTWLGALGFPGMTAYFGLVDVGRLRPGDTVLISGAAGAVGSIAGQIAKLLGCRVIGIAGGPEKCAWLTDELGFDAAIDYRAGSIGRALHAAAPDGIDVFFDNVGGDILNSALAQLRTHARVVICGAISGYNATEPQPGPSRYLSLLVNRASMAGLIVFDYADRFPEAQAALSNWIRRGDLITREQVEPGGIEAFGRTLNMLFDGANTGKLVLEV</sequence>
<accession>A0ABW4P5G6</accession>
<dbReference type="InterPro" id="IPR011032">
    <property type="entry name" value="GroES-like_sf"/>
</dbReference>
<evidence type="ECO:0000259" key="2">
    <source>
        <dbReference type="SMART" id="SM00829"/>
    </source>
</evidence>
<proteinExistence type="predicted"/>